<dbReference type="EMBL" id="AP024445">
    <property type="protein sequence ID" value="BCS22126.1"/>
    <property type="molecule type" value="Genomic_DNA"/>
</dbReference>
<reference evidence="2" key="1">
    <citation type="submission" date="2021-01" db="EMBL/GenBank/DDBJ databases">
        <authorList>
            <consortium name="Aspergillus puulaauensis MK2 genome sequencing consortium"/>
            <person name="Kazuki M."/>
            <person name="Futagami T."/>
        </authorList>
    </citation>
    <scope>NUCLEOTIDE SEQUENCE</scope>
    <source>
        <strain evidence="2">MK2</strain>
    </source>
</reference>
<feature type="compositionally biased region" description="Polar residues" evidence="1">
    <location>
        <begin position="682"/>
        <end position="691"/>
    </location>
</feature>
<feature type="compositionally biased region" description="Pro residues" evidence="1">
    <location>
        <begin position="397"/>
        <end position="413"/>
    </location>
</feature>
<reference evidence="2" key="2">
    <citation type="submission" date="2021-02" db="EMBL/GenBank/DDBJ databases">
        <title>Aspergillus puulaauensis MK2 genome sequence.</title>
        <authorList>
            <person name="Futagami T."/>
            <person name="Mori K."/>
            <person name="Kadooka C."/>
            <person name="Tanaka T."/>
        </authorList>
    </citation>
    <scope>NUCLEOTIDE SEQUENCE</scope>
    <source>
        <strain evidence="2">MK2</strain>
    </source>
</reference>
<dbReference type="GeneID" id="64972131"/>
<dbReference type="OrthoDB" id="5394108at2759"/>
<dbReference type="AlphaFoldDB" id="A0A7R7XIJ4"/>
<feature type="compositionally biased region" description="Low complexity" evidence="1">
    <location>
        <begin position="72"/>
        <end position="83"/>
    </location>
</feature>
<sequence>MRTRSQPASPGGLVSLDDMQRATRRMTRSASRGPSQEPTSQQPSTEQPREPVTQPTTRSKSQPRTTKKTATTKKTTSVASKTKPQTRKGSKRGTRSASRKTNQAASEEAQESIGESYMETARMDNENDAEAGIDQPESGPSTDVALLEPKNTELNRKRSRTETSPDMDAEPVTPHANKRRNLGPPGSTPYARRTNRRMSRAVPLTDRQRRRTVESEGRIHSTIFRLPEYVAQTEADRRASETSASPVPPSEPLQTGLDLSSEQDQKAVVEEEPTAAQAPSTPETPRRSWRGLFGSVPRSFSRLLPRFGRGRARSEAPATQQPASERIQRTRPVEASPAAAAEAASPPRRRSSEEPPAKRPRNLSYSLFPAPIDRKLFLGDIPTKSTATAAAAKPAAGPTPEPASEPTPEPASGPAPALQPAQQDMPQKIETQHSTTSTERGRESTKNNATETQKKKRKRSPSPDVIPNPVGCSYGMDLDYFCYSSEDEDEAEPALPQTEPRKADTLGKTALRNLAQTERPASKKVRFDASPEDTPSKRRARATDPYNGTHFIGMGGPQTSSAPTTPTPTTPTPESRLIDPRQRPGFIPNRSGTFELDYDAFSDDSDSSGSESPSVPAPAADTTPPISTQPDIPQSAQPSSPRASPRPAARAAQALSTPAKVNPALDKARSEAERYKPKTPSGLRTASRYSSPLTAPTPDLTPAQPAEKSTEKFGDDKFAKDAQWLYENCPSGDLRQLVWPERQAFGEGLNVSADSLRILDEIWDPAEVDNAYDVFQREYADFQKTNAIA</sequence>
<feature type="compositionally biased region" description="Low complexity" evidence="1">
    <location>
        <begin position="386"/>
        <end position="396"/>
    </location>
</feature>
<feature type="compositionally biased region" description="Low complexity" evidence="1">
    <location>
        <begin position="692"/>
        <end position="706"/>
    </location>
</feature>
<name>A0A7R7XIJ4_9EURO</name>
<feature type="compositionally biased region" description="Basic and acidic residues" evidence="1">
    <location>
        <begin position="150"/>
        <end position="163"/>
    </location>
</feature>
<dbReference type="KEGG" id="apuu:APUU_30351S"/>
<feature type="region of interest" description="Disordered" evidence="1">
    <location>
        <begin position="1"/>
        <end position="370"/>
    </location>
</feature>
<proteinExistence type="predicted"/>
<feature type="compositionally biased region" description="Low complexity" evidence="1">
    <location>
        <begin position="607"/>
        <end position="621"/>
    </location>
</feature>
<feature type="compositionally biased region" description="Low complexity" evidence="1">
    <location>
        <begin position="333"/>
        <end position="346"/>
    </location>
</feature>
<feature type="compositionally biased region" description="Basic and acidic residues" evidence="1">
    <location>
        <begin position="666"/>
        <end position="676"/>
    </location>
</feature>
<accession>A0A7R7XIJ4</accession>
<evidence type="ECO:0000313" key="2">
    <source>
        <dbReference type="EMBL" id="BCS22126.1"/>
    </source>
</evidence>
<keyword evidence="3" id="KW-1185">Reference proteome</keyword>
<gene>
    <name evidence="2" type="ORF">APUU_30351S</name>
</gene>
<feature type="compositionally biased region" description="Polar residues" evidence="1">
    <location>
        <begin position="33"/>
        <end position="46"/>
    </location>
</feature>
<feature type="compositionally biased region" description="Polar residues" evidence="1">
    <location>
        <begin position="53"/>
        <end position="64"/>
    </location>
</feature>
<feature type="compositionally biased region" description="Low complexity" evidence="1">
    <location>
        <begin position="633"/>
        <end position="654"/>
    </location>
</feature>
<evidence type="ECO:0000256" key="1">
    <source>
        <dbReference type="SAM" id="MobiDB-lite"/>
    </source>
</evidence>
<protein>
    <submittedName>
        <fullName evidence="2">Uncharacterized protein</fullName>
    </submittedName>
</protein>
<feature type="region of interest" description="Disordered" evidence="1">
    <location>
        <begin position="386"/>
        <end position="714"/>
    </location>
</feature>
<organism evidence="2 3">
    <name type="scientific">Aspergillus puulaauensis</name>
    <dbReference type="NCBI Taxonomy" id="1220207"/>
    <lineage>
        <taxon>Eukaryota</taxon>
        <taxon>Fungi</taxon>
        <taxon>Dikarya</taxon>
        <taxon>Ascomycota</taxon>
        <taxon>Pezizomycotina</taxon>
        <taxon>Eurotiomycetes</taxon>
        <taxon>Eurotiomycetidae</taxon>
        <taxon>Eurotiales</taxon>
        <taxon>Aspergillaceae</taxon>
        <taxon>Aspergillus</taxon>
    </lineage>
</organism>
<dbReference type="RefSeq" id="XP_041554320.1">
    <property type="nucleotide sequence ID" value="XM_041701434.1"/>
</dbReference>
<feature type="compositionally biased region" description="Acidic residues" evidence="1">
    <location>
        <begin position="596"/>
        <end position="606"/>
    </location>
</feature>
<dbReference type="Proteomes" id="UP000654913">
    <property type="component" value="Chromosome 3"/>
</dbReference>
<evidence type="ECO:0000313" key="3">
    <source>
        <dbReference type="Proteomes" id="UP000654913"/>
    </source>
</evidence>
<feature type="compositionally biased region" description="Basic residues" evidence="1">
    <location>
        <begin position="84"/>
        <end position="98"/>
    </location>
</feature>